<accession>A0A8H2QEV6</accession>
<organism evidence="1 2">
    <name type="scientific">Bizionia saleffrena</name>
    <dbReference type="NCBI Taxonomy" id="291189"/>
    <lineage>
        <taxon>Bacteria</taxon>
        <taxon>Pseudomonadati</taxon>
        <taxon>Bacteroidota</taxon>
        <taxon>Flavobacteriia</taxon>
        <taxon>Flavobacteriales</taxon>
        <taxon>Flavobacteriaceae</taxon>
        <taxon>Bizionia</taxon>
    </lineage>
</organism>
<reference evidence="1 2" key="1">
    <citation type="submission" date="2019-08" db="EMBL/GenBank/DDBJ databases">
        <title>Genomes of Antarctic Bizionia species.</title>
        <authorList>
            <person name="Bowman J.P."/>
        </authorList>
    </citation>
    <scope>NUCLEOTIDE SEQUENCE [LARGE SCALE GENOMIC DNA]</scope>
    <source>
        <strain evidence="1 2">HFD</strain>
    </source>
</reference>
<evidence type="ECO:0000313" key="1">
    <source>
        <dbReference type="EMBL" id="TYB73150.1"/>
    </source>
</evidence>
<proteinExistence type="predicted"/>
<comment type="caution">
    <text evidence="1">The sequence shown here is derived from an EMBL/GenBank/DDBJ whole genome shotgun (WGS) entry which is preliminary data.</text>
</comment>
<sequence length="150" mass="17642">MMKNVFKVVLIAILGVVFSCKNNTTEQNVEGRVNPLNEDLTKTTNYKKNGNFEDNETFNVTEDSDSINENWNLNDPDRQKALYSRFRMDDTQIEMYETALENWWSTDLDHPYDKLSANERIKEEGAILKEILNDSQFNQYSQWANDNDER</sequence>
<dbReference type="Proteomes" id="UP000323324">
    <property type="component" value="Unassembled WGS sequence"/>
</dbReference>
<dbReference type="RefSeq" id="WP_148370256.1">
    <property type="nucleotide sequence ID" value="NZ_VSKM01000009.1"/>
</dbReference>
<gene>
    <name evidence="1" type="ORF">ES676_10365</name>
</gene>
<protein>
    <submittedName>
        <fullName evidence="1">Uncharacterized protein</fullName>
    </submittedName>
</protein>
<dbReference type="PROSITE" id="PS51257">
    <property type="entry name" value="PROKAR_LIPOPROTEIN"/>
    <property type="match status" value="1"/>
</dbReference>
<keyword evidence="2" id="KW-1185">Reference proteome</keyword>
<dbReference type="AlphaFoldDB" id="A0A8H2QEV6"/>
<evidence type="ECO:0000313" key="2">
    <source>
        <dbReference type="Proteomes" id="UP000323324"/>
    </source>
</evidence>
<dbReference type="EMBL" id="VSKM01000009">
    <property type="protein sequence ID" value="TYB73150.1"/>
    <property type="molecule type" value="Genomic_DNA"/>
</dbReference>
<name>A0A8H2QEV6_9FLAO</name>